<accession>A0ABV7PT07</accession>
<name>A0ABV7PT07_9ACTN</name>
<dbReference type="EMBL" id="JBHRWO010000004">
    <property type="protein sequence ID" value="MFC3491600.1"/>
    <property type="molecule type" value="Genomic_DNA"/>
</dbReference>
<organism evidence="1 2">
    <name type="scientific">Glycomyces rhizosphaerae</name>
    <dbReference type="NCBI Taxonomy" id="2054422"/>
    <lineage>
        <taxon>Bacteria</taxon>
        <taxon>Bacillati</taxon>
        <taxon>Actinomycetota</taxon>
        <taxon>Actinomycetes</taxon>
        <taxon>Glycomycetales</taxon>
        <taxon>Glycomycetaceae</taxon>
        <taxon>Glycomyces</taxon>
    </lineage>
</organism>
<dbReference type="Proteomes" id="UP001595712">
    <property type="component" value="Unassembled WGS sequence"/>
</dbReference>
<comment type="caution">
    <text evidence="1">The sequence shown here is derived from an EMBL/GenBank/DDBJ whole genome shotgun (WGS) entry which is preliminary data.</text>
</comment>
<sequence length="75" mass="8413">MSHNSEDDSDATVHQRLEDGLWVDAETTDTYPLNADTSLQIRDLDDEVNHSVLELVTSGEPQRIDYNVNAVTLAR</sequence>
<reference evidence="2" key="1">
    <citation type="journal article" date="2019" name="Int. J. Syst. Evol. Microbiol.">
        <title>The Global Catalogue of Microorganisms (GCM) 10K type strain sequencing project: providing services to taxonomists for standard genome sequencing and annotation.</title>
        <authorList>
            <consortium name="The Broad Institute Genomics Platform"/>
            <consortium name="The Broad Institute Genome Sequencing Center for Infectious Disease"/>
            <person name="Wu L."/>
            <person name="Ma J."/>
        </authorList>
    </citation>
    <scope>NUCLEOTIDE SEQUENCE [LARGE SCALE GENOMIC DNA]</scope>
    <source>
        <strain evidence="2">CGMCC 4.7396</strain>
    </source>
</reference>
<evidence type="ECO:0000313" key="2">
    <source>
        <dbReference type="Proteomes" id="UP001595712"/>
    </source>
</evidence>
<keyword evidence="2" id="KW-1185">Reference proteome</keyword>
<evidence type="ECO:0000313" key="1">
    <source>
        <dbReference type="EMBL" id="MFC3491600.1"/>
    </source>
</evidence>
<gene>
    <name evidence="1" type="ORF">ACFO8M_03750</name>
</gene>
<dbReference type="RefSeq" id="WP_387970663.1">
    <property type="nucleotide sequence ID" value="NZ_JBHRWO010000004.1"/>
</dbReference>
<proteinExistence type="predicted"/>
<protein>
    <submittedName>
        <fullName evidence="1">Uncharacterized protein</fullName>
    </submittedName>
</protein>